<proteinExistence type="predicted"/>
<dbReference type="EMBL" id="CM020619">
    <property type="protein sequence ID" value="KAK1863295.1"/>
    <property type="molecule type" value="Genomic_DNA"/>
</dbReference>
<keyword evidence="2" id="KW-1185">Reference proteome</keyword>
<organism evidence="1 2">
    <name type="scientific">Pyropia yezoensis</name>
    <name type="common">Susabi-nori</name>
    <name type="synonym">Porphyra yezoensis</name>
    <dbReference type="NCBI Taxonomy" id="2788"/>
    <lineage>
        <taxon>Eukaryota</taxon>
        <taxon>Rhodophyta</taxon>
        <taxon>Bangiophyceae</taxon>
        <taxon>Bangiales</taxon>
        <taxon>Bangiaceae</taxon>
        <taxon>Pyropia</taxon>
    </lineage>
</organism>
<protein>
    <submittedName>
        <fullName evidence="1">Uncharacterized protein</fullName>
    </submittedName>
</protein>
<name>A0ACC3BZA7_PYRYE</name>
<evidence type="ECO:0000313" key="1">
    <source>
        <dbReference type="EMBL" id="KAK1863295.1"/>
    </source>
</evidence>
<reference evidence="1" key="1">
    <citation type="submission" date="2019-11" db="EMBL/GenBank/DDBJ databases">
        <title>Nori genome reveals adaptations in red seaweeds to the harsh intertidal environment.</title>
        <authorList>
            <person name="Wang D."/>
            <person name="Mao Y."/>
        </authorList>
    </citation>
    <scope>NUCLEOTIDE SEQUENCE</scope>
    <source>
        <tissue evidence="1">Gametophyte</tissue>
    </source>
</reference>
<accession>A0ACC3BZA7</accession>
<sequence>MPGVSLLPGGVEVPLQAVRPVPPYSLYAVVGTPWYRHPVTEEEETPLNSYVPYRGDGPRAVHVMQRFAESIEEEMYDGGNDDGTSIVPGLDLSDSGGPTTTDDSDWSDDPELPRLLQTPPMVNPAFFRLPARRRRAAMRAAVVAAAAAVEAAAAAAHGRDADWAAAARGGVPATRCGVPAAATLLAVAPAVADALTTTPAAATAAARVVIRRSAAAARAVASAAAAAATEALPLAVYDWPEERSADGWWRADPLARAYCRPCGVYGCHRHHEKAAALPSAPINDPSRRGLCPRRVHCTCTPSGRRGGGAACTPGGGAKLCPCVAALRECDPDACGACGAGLSVERRRERAALAALPLGSGGGGGASPSSLSLRACANVAVQLRLRVPTVLGRSTVAGFGLFAAAPLRRHAFVGEYVGEVLDKRKAGRRDDLVRDEPGGAPG</sequence>
<gene>
    <name evidence="1" type="ORF">I4F81_005853</name>
</gene>
<comment type="caution">
    <text evidence="1">The sequence shown here is derived from an EMBL/GenBank/DDBJ whole genome shotgun (WGS) entry which is preliminary data.</text>
</comment>
<evidence type="ECO:0000313" key="2">
    <source>
        <dbReference type="Proteomes" id="UP000798662"/>
    </source>
</evidence>
<dbReference type="Proteomes" id="UP000798662">
    <property type="component" value="Chromosome 2"/>
</dbReference>